<feature type="transmembrane region" description="Helical" evidence="2">
    <location>
        <begin position="59"/>
        <end position="79"/>
    </location>
</feature>
<keyword evidence="2" id="KW-1133">Transmembrane helix</keyword>
<evidence type="ECO:0000313" key="4">
    <source>
        <dbReference type="Proteomes" id="UP000011693"/>
    </source>
</evidence>
<keyword evidence="4" id="KW-1185">Reference proteome</keyword>
<organism evidence="3 4">
    <name type="scientific">Natrialba chahannaoensis JCM 10990</name>
    <dbReference type="NCBI Taxonomy" id="1227492"/>
    <lineage>
        <taxon>Archaea</taxon>
        <taxon>Methanobacteriati</taxon>
        <taxon>Methanobacteriota</taxon>
        <taxon>Stenosarchaea group</taxon>
        <taxon>Halobacteria</taxon>
        <taxon>Halobacteriales</taxon>
        <taxon>Natrialbaceae</taxon>
        <taxon>Natrialba</taxon>
    </lineage>
</organism>
<feature type="transmembrane region" description="Helical" evidence="2">
    <location>
        <begin position="12"/>
        <end position="39"/>
    </location>
</feature>
<sequence>MIQSFAGRARKRLVPVLLIVGCGVVFGLLAIGVGRLSGLVTRVPSSSPPLVSQTLGPEVVLFLVSFFCSALTCVCVLIYRANREAVDAHWQQYSTWAQSVIVGCLCAVVAALVLGSFTLVSELTGTAVVLGFLVTWPLAAGLLLLQDRRSATADSSFSSVRTGYAHTKGLESRTLSVIVGFSVGVAGGVALWYIGTWYTGRVPLAVTATIALVLWVGTTVLVYNRYAAATTARTELTVVALRTPDSRPTRELAIRNDSAAAIDLSESRIRDTEFDLYRLGVNVTLKPGAVCSFEIPESFSIAPNDDSVELPLGYSLKRGGETPTLLTRTGAIYSLQWAPNATTDVDALDATIDSDSASETPSDHSTQQDGESDLEPPVTGTTPQD</sequence>
<comment type="caution">
    <text evidence="3">The sequence shown here is derived from an EMBL/GenBank/DDBJ whole genome shotgun (WGS) entry which is preliminary data.</text>
</comment>
<dbReference type="PATRIC" id="fig|1227492.4.peg.505"/>
<feature type="transmembrane region" description="Helical" evidence="2">
    <location>
        <begin position="175"/>
        <end position="195"/>
    </location>
</feature>
<feature type="region of interest" description="Disordered" evidence="1">
    <location>
        <begin position="349"/>
        <end position="385"/>
    </location>
</feature>
<keyword evidence="2" id="KW-0472">Membrane</keyword>
<name>M0B2L8_9EURY</name>
<reference evidence="3 4" key="1">
    <citation type="journal article" date="2014" name="PLoS Genet.">
        <title>Phylogenetically driven sequencing of extremely halophilic archaea reveals strategies for static and dynamic osmo-response.</title>
        <authorList>
            <person name="Becker E.A."/>
            <person name="Seitzer P.M."/>
            <person name="Tritt A."/>
            <person name="Larsen D."/>
            <person name="Krusor M."/>
            <person name="Yao A.I."/>
            <person name="Wu D."/>
            <person name="Madern D."/>
            <person name="Eisen J.A."/>
            <person name="Darling A.E."/>
            <person name="Facciotti M.T."/>
        </authorList>
    </citation>
    <scope>NUCLEOTIDE SEQUENCE [LARGE SCALE GENOMIC DNA]</scope>
    <source>
        <strain evidence="3 4">JCM 10990</strain>
    </source>
</reference>
<proteinExistence type="predicted"/>
<evidence type="ECO:0000256" key="1">
    <source>
        <dbReference type="SAM" id="MobiDB-lite"/>
    </source>
</evidence>
<feature type="transmembrane region" description="Helical" evidence="2">
    <location>
        <begin position="100"/>
        <end position="120"/>
    </location>
</feature>
<evidence type="ECO:0000256" key="2">
    <source>
        <dbReference type="SAM" id="Phobius"/>
    </source>
</evidence>
<gene>
    <name evidence="3" type="ORF">C482_02611</name>
</gene>
<protein>
    <submittedName>
        <fullName evidence="3">Uncharacterized protein</fullName>
    </submittedName>
</protein>
<keyword evidence="2" id="KW-0812">Transmembrane</keyword>
<accession>M0B2L8</accession>
<feature type="transmembrane region" description="Helical" evidence="2">
    <location>
        <begin position="126"/>
        <end position="145"/>
    </location>
</feature>
<dbReference type="AlphaFoldDB" id="M0B2L8"/>
<feature type="transmembrane region" description="Helical" evidence="2">
    <location>
        <begin position="201"/>
        <end position="223"/>
    </location>
</feature>
<feature type="compositionally biased region" description="Polar residues" evidence="1">
    <location>
        <begin position="353"/>
        <end position="369"/>
    </location>
</feature>
<dbReference type="EMBL" id="AOIN01000021">
    <property type="protein sequence ID" value="ELZ05010.1"/>
    <property type="molecule type" value="Genomic_DNA"/>
</dbReference>
<dbReference type="Proteomes" id="UP000011693">
    <property type="component" value="Unassembled WGS sequence"/>
</dbReference>
<evidence type="ECO:0000313" key="3">
    <source>
        <dbReference type="EMBL" id="ELZ05010.1"/>
    </source>
</evidence>